<feature type="coiled-coil region" evidence="1">
    <location>
        <begin position="200"/>
        <end position="229"/>
    </location>
</feature>
<gene>
    <name evidence="2" type="ordered locus">Spith_1100</name>
</gene>
<dbReference type="AlphaFoldDB" id="G0GDM5"/>
<protein>
    <submittedName>
        <fullName evidence="2">Uncharacterized protein</fullName>
    </submittedName>
</protein>
<name>G0GDM5_WINT7</name>
<reference evidence="2 3" key="1">
    <citation type="submission" date="2011-06" db="EMBL/GenBank/DDBJ databases">
        <title>The complete genome of Spirochaeta thermophila DSM 6578.</title>
        <authorList>
            <consortium name="US DOE Joint Genome Institute (JGI-PGF)"/>
            <person name="Lucas S."/>
            <person name="Lapidus A."/>
            <person name="Bruce D."/>
            <person name="Goodwin L."/>
            <person name="Pitluck S."/>
            <person name="Peters L."/>
            <person name="Kyrpides N."/>
            <person name="Mavromatis K."/>
            <person name="Ivanova N."/>
            <person name="Mikailova N."/>
            <person name="Pagani I."/>
            <person name="Chertkov O."/>
            <person name="Detter J.C."/>
            <person name="Tapia R."/>
            <person name="Han C."/>
            <person name="Land M."/>
            <person name="Hauser L."/>
            <person name="Markowitz V."/>
            <person name="Cheng J.-F."/>
            <person name="Hugenholtz P."/>
            <person name="Woyke T."/>
            <person name="Wu D."/>
            <person name="Spring S."/>
            <person name="Merkhoffer B."/>
            <person name="Schneider S."/>
            <person name="Klenk H.-P."/>
            <person name="Eisen J.A."/>
        </authorList>
    </citation>
    <scope>NUCLEOTIDE SEQUENCE [LARGE SCALE GENOMIC DNA]</scope>
    <source>
        <strain evidence="3">ATCC 700085 / DSM 6578 / Z-1203</strain>
    </source>
</reference>
<proteinExistence type="predicted"/>
<organism evidence="2 3">
    <name type="scientific">Winmispira thermophila (strain ATCC 700085 / DSM 6578 / Z-1203)</name>
    <name type="common">Spirochaeta thermophila</name>
    <dbReference type="NCBI Taxonomy" id="869211"/>
    <lineage>
        <taxon>Bacteria</taxon>
        <taxon>Pseudomonadati</taxon>
        <taxon>Spirochaetota</taxon>
        <taxon>Spirochaetia</taxon>
        <taxon>Winmispirales</taxon>
        <taxon>Winmispiraceae</taxon>
        <taxon>Winmispira</taxon>
    </lineage>
</organism>
<dbReference type="EMBL" id="CP002903">
    <property type="protein sequence ID" value="AEJ61372.1"/>
    <property type="molecule type" value="Genomic_DNA"/>
</dbReference>
<dbReference type="HOGENOM" id="CLU_1015418_0_0_12"/>
<dbReference type="KEGG" id="stq:Spith_1100"/>
<keyword evidence="3" id="KW-1185">Reference proteome</keyword>
<dbReference type="Proteomes" id="UP000007254">
    <property type="component" value="Chromosome"/>
</dbReference>
<dbReference type="OrthoDB" id="368436at2"/>
<evidence type="ECO:0000256" key="1">
    <source>
        <dbReference type="SAM" id="Coils"/>
    </source>
</evidence>
<evidence type="ECO:0000313" key="3">
    <source>
        <dbReference type="Proteomes" id="UP000007254"/>
    </source>
</evidence>
<dbReference type="RefSeq" id="WP_014624721.1">
    <property type="nucleotide sequence ID" value="NC_017583.1"/>
</dbReference>
<sequence length="270" mass="31391">MKKFIIVLVILLLIGGAIFYAGWIQFSLDEHEYGVIFTKTSGWASRVVAPGEFVWRWERLIPTNLTLHAYPVTTRATDIVVEGGLPSADLFSEILPTSAEFSYRLVVHLSYRLRPSYLPSLAREGILPDDLEDWYENQEVRIRDLTEQTFSRVISDTSLDMDAFGPKLSERFREEMPAFELLTLSVDLERLPDLEIYRQARQLYEEILKAQAEARRAAVRERAFREEREKILLERMERYGKVLQEYPILIEYFKLDPSNPDPLGILEGLE</sequence>
<dbReference type="STRING" id="869211.Spith_1100"/>
<keyword evidence="1" id="KW-0175">Coiled coil</keyword>
<accession>G0GDM5</accession>
<evidence type="ECO:0000313" key="2">
    <source>
        <dbReference type="EMBL" id="AEJ61372.1"/>
    </source>
</evidence>